<proteinExistence type="inferred from homology"/>
<dbReference type="GO" id="GO:0004309">
    <property type="term" value="F:exopolyphosphatase activity"/>
    <property type="evidence" value="ECO:0007669"/>
    <property type="project" value="TreeGrafter"/>
</dbReference>
<comment type="function">
    <text evidence="7">Nucleotidase that shows phosphatase activity on nucleoside 5'-monophosphates.</text>
</comment>
<comment type="catalytic activity">
    <reaction evidence="1 7">
        <text>a ribonucleoside 5'-phosphate + H2O = a ribonucleoside + phosphate</text>
        <dbReference type="Rhea" id="RHEA:12484"/>
        <dbReference type="ChEBI" id="CHEBI:15377"/>
        <dbReference type="ChEBI" id="CHEBI:18254"/>
        <dbReference type="ChEBI" id="CHEBI:43474"/>
        <dbReference type="ChEBI" id="CHEBI:58043"/>
        <dbReference type="EC" id="3.1.3.5"/>
    </reaction>
</comment>
<evidence type="ECO:0000313" key="11">
    <source>
        <dbReference type="EMBL" id="QQR31024.1"/>
    </source>
</evidence>
<evidence type="ECO:0000313" key="13">
    <source>
        <dbReference type="Proteomes" id="UP000596035"/>
    </source>
</evidence>
<dbReference type="PANTHER" id="PTHR30457">
    <property type="entry name" value="5'-NUCLEOTIDASE SURE"/>
    <property type="match status" value="1"/>
</dbReference>
<evidence type="ECO:0000256" key="5">
    <source>
        <dbReference type="ARBA" id="ARBA00022741"/>
    </source>
</evidence>
<dbReference type="GO" id="GO:0008253">
    <property type="term" value="F:5'-nucleotidase activity"/>
    <property type="evidence" value="ECO:0007669"/>
    <property type="project" value="UniProtKB-UniRule"/>
</dbReference>
<dbReference type="InterPro" id="IPR002828">
    <property type="entry name" value="SurE-like_Pase/nucleotidase"/>
</dbReference>
<evidence type="ECO:0000256" key="3">
    <source>
        <dbReference type="ARBA" id="ARBA00022490"/>
    </source>
</evidence>
<comment type="subcellular location">
    <subcellularLocation>
        <location evidence="7">Cytoplasm</location>
    </subcellularLocation>
</comment>
<dbReference type="Proteomes" id="UP000196710">
    <property type="component" value="Chromosome"/>
</dbReference>
<feature type="binding site" evidence="7">
    <location>
        <position position="9"/>
    </location>
    <ligand>
        <name>a divalent metal cation</name>
        <dbReference type="ChEBI" id="CHEBI:60240"/>
    </ligand>
</feature>
<keyword evidence="6 7" id="KW-0378">Hydrolase</keyword>
<feature type="binding site" evidence="7">
    <location>
        <position position="8"/>
    </location>
    <ligand>
        <name>a divalent metal cation</name>
        <dbReference type="ChEBI" id="CHEBI:60240"/>
    </ligand>
</feature>
<feature type="domain" description="Survival protein SurE-like phosphatase/nucleotidase" evidence="9">
    <location>
        <begin position="4"/>
        <end position="184"/>
    </location>
</feature>
<dbReference type="PANTHER" id="PTHR30457:SF12">
    <property type="entry name" value="5'_3'-NUCLEOTIDASE SURE"/>
    <property type="match status" value="1"/>
</dbReference>
<evidence type="ECO:0000256" key="1">
    <source>
        <dbReference type="ARBA" id="ARBA00000815"/>
    </source>
</evidence>
<protein>
    <recommendedName>
        <fullName evidence="7">5'-nucleotidase SurE</fullName>
        <ecNumber evidence="7">3.1.3.5</ecNumber>
    </recommendedName>
    <alternativeName>
        <fullName evidence="7">Nucleoside 5'-monophosphate phosphohydrolase</fullName>
    </alternativeName>
</protein>
<dbReference type="Proteomes" id="UP000596035">
    <property type="component" value="Chromosome"/>
</dbReference>
<keyword evidence="5 7" id="KW-0547">Nucleotide-binding</keyword>
<dbReference type="HAMAP" id="MF_00060">
    <property type="entry name" value="SurE"/>
    <property type="match status" value="1"/>
</dbReference>
<dbReference type="GO" id="GO:0000166">
    <property type="term" value="F:nucleotide binding"/>
    <property type="evidence" value="ECO:0007669"/>
    <property type="project" value="UniProtKB-KW"/>
</dbReference>
<evidence type="ECO:0000256" key="4">
    <source>
        <dbReference type="ARBA" id="ARBA00022723"/>
    </source>
</evidence>
<dbReference type="GO" id="GO:0008254">
    <property type="term" value="F:3'-nucleotidase activity"/>
    <property type="evidence" value="ECO:0007669"/>
    <property type="project" value="TreeGrafter"/>
</dbReference>
<dbReference type="SUPFAM" id="SSF64167">
    <property type="entry name" value="SurE-like"/>
    <property type="match status" value="1"/>
</dbReference>
<dbReference type="RefSeq" id="WP_066539286.1">
    <property type="nucleotide sequence ID" value="NZ_CAPVCI010000023.1"/>
</dbReference>
<organism evidence="11 13">
    <name type="scientific">Acutalibacter muris</name>
    <dbReference type="NCBI Taxonomy" id="1796620"/>
    <lineage>
        <taxon>Bacteria</taxon>
        <taxon>Bacillati</taxon>
        <taxon>Bacillota</taxon>
        <taxon>Clostridia</taxon>
        <taxon>Eubacteriales</taxon>
        <taxon>Acutalibacteraceae</taxon>
        <taxon>Acutalibacter</taxon>
    </lineage>
</organism>
<keyword evidence="3 7" id="KW-0963">Cytoplasm</keyword>
<keyword evidence="12" id="KW-1185">Reference proteome</keyword>
<reference evidence="12" key="2">
    <citation type="submission" date="2017-05" db="EMBL/GenBank/DDBJ databases">
        <title>Improved OligoMM genomes.</title>
        <authorList>
            <person name="Garzetti D."/>
        </authorList>
    </citation>
    <scope>NUCLEOTIDE SEQUENCE [LARGE SCALE GENOMIC DNA]</scope>
    <source>
        <strain evidence="12">KB18</strain>
    </source>
</reference>
<accession>A0A1Z2XTH1</accession>
<dbReference type="EMBL" id="CP065321">
    <property type="protein sequence ID" value="QQR31024.1"/>
    <property type="molecule type" value="Genomic_DNA"/>
</dbReference>
<dbReference type="GO" id="GO:0046872">
    <property type="term" value="F:metal ion binding"/>
    <property type="evidence" value="ECO:0007669"/>
    <property type="project" value="UniProtKB-UniRule"/>
</dbReference>
<dbReference type="NCBIfam" id="TIGR00087">
    <property type="entry name" value="surE"/>
    <property type="match status" value="1"/>
</dbReference>
<evidence type="ECO:0000313" key="10">
    <source>
        <dbReference type="EMBL" id="ASB41757.1"/>
    </source>
</evidence>
<dbReference type="Gene3D" id="3.40.1210.10">
    <property type="entry name" value="Survival protein SurE-like phosphatase/nucleotidase"/>
    <property type="match status" value="1"/>
</dbReference>
<feature type="region of interest" description="Disordered" evidence="8">
    <location>
        <begin position="186"/>
        <end position="216"/>
    </location>
</feature>
<gene>
    <name evidence="7 11" type="primary">surE</name>
    <name evidence="10" type="ORF">ADH66_14475</name>
    <name evidence="11" type="ORF">I5Q82_04850</name>
</gene>
<sequence length="250" mass="27035">MNLLLVNDDGLHSPALWALALGLSREHAVTVVAPANNCSAIGHGVTLHSPLFAHREDFPHGVPAWAVSGTPADCTRLGLMNFAPGPVDLVIAGPNRGCNLSQDLLYSGTVAAALEAAMMGVKAIALSAPIDADDHRTVETFLCIFDLLDLEQDFTEVLNINIPALPLASVKGICWTPLGNNRWRGAYEKRPNPEPGFEGQSLYHPPSHPPERCPGSDNDYDRLYDGYITLTPLGYSLQQPIEGRRAIPWE</sequence>
<evidence type="ECO:0000256" key="2">
    <source>
        <dbReference type="ARBA" id="ARBA00011062"/>
    </source>
</evidence>
<evidence type="ECO:0000256" key="6">
    <source>
        <dbReference type="ARBA" id="ARBA00022801"/>
    </source>
</evidence>
<dbReference type="InterPro" id="IPR030048">
    <property type="entry name" value="SurE"/>
</dbReference>
<evidence type="ECO:0000256" key="7">
    <source>
        <dbReference type="HAMAP-Rule" id="MF_00060"/>
    </source>
</evidence>
<comment type="similarity">
    <text evidence="2 7">Belongs to the SurE nucleotidase family.</text>
</comment>
<reference evidence="10" key="1">
    <citation type="journal article" date="2017" name="Genome Announc.">
        <title>High-Quality Whole-Genome Sequences of the Oligo-Mouse-Microbiota Bacterial Community.</title>
        <authorList>
            <person name="Garzetti D."/>
            <person name="Brugiroux S."/>
            <person name="Bunk B."/>
            <person name="Pukall R."/>
            <person name="McCoy K.D."/>
            <person name="Macpherson A.J."/>
            <person name="Stecher B."/>
        </authorList>
    </citation>
    <scope>NUCLEOTIDE SEQUENCE</scope>
    <source>
        <strain evidence="10">KB18</strain>
    </source>
</reference>
<name>A0A1Z2XTH1_9FIRM</name>
<dbReference type="Pfam" id="PF01975">
    <property type="entry name" value="SurE"/>
    <property type="match status" value="1"/>
</dbReference>
<feature type="binding site" evidence="7">
    <location>
        <position position="95"/>
    </location>
    <ligand>
        <name>a divalent metal cation</name>
        <dbReference type="ChEBI" id="CHEBI:60240"/>
    </ligand>
</feature>
<evidence type="ECO:0000259" key="9">
    <source>
        <dbReference type="Pfam" id="PF01975"/>
    </source>
</evidence>
<dbReference type="EC" id="3.1.3.5" evidence="7"/>
<dbReference type="InterPro" id="IPR036523">
    <property type="entry name" value="SurE-like_sf"/>
</dbReference>
<evidence type="ECO:0000313" key="12">
    <source>
        <dbReference type="Proteomes" id="UP000196710"/>
    </source>
</evidence>
<keyword evidence="4 7" id="KW-0479">Metal-binding</keyword>
<comment type="cofactor">
    <cofactor evidence="7">
        <name>a divalent metal cation</name>
        <dbReference type="ChEBI" id="CHEBI:60240"/>
    </cofactor>
    <text evidence="7">Binds 1 divalent metal cation per subunit.</text>
</comment>
<reference evidence="11 13" key="3">
    <citation type="submission" date="2020-11" db="EMBL/GenBank/DDBJ databases">
        <title>Closed and high quality bacterial genomes of the OMM12 community.</title>
        <authorList>
            <person name="Marbouty M."/>
            <person name="Lamy-Besnier Q."/>
            <person name="Debarbieux L."/>
            <person name="Koszul R."/>
        </authorList>
    </citation>
    <scope>NUCLEOTIDE SEQUENCE [LARGE SCALE GENOMIC DNA]</scope>
    <source>
        <strain evidence="11 13">KB18</strain>
    </source>
</reference>
<dbReference type="EMBL" id="CP021422">
    <property type="protein sequence ID" value="ASB41757.1"/>
    <property type="molecule type" value="Genomic_DNA"/>
</dbReference>
<evidence type="ECO:0000256" key="8">
    <source>
        <dbReference type="SAM" id="MobiDB-lite"/>
    </source>
</evidence>
<feature type="binding site" evidence="7">
    <location>
        <position position="39"/>
    </location>
    <ligand>
        <name>a divalent metal cation</name>
        <dbReference type="ChEBI" id="CHEBI:60240"/>
    </ligand>
</feature>
<dbReference type="AlphaFoldDB" id="A0A1Z2XTH1"/>
<dbReference type="GO" id="GO:0005737">
    <property type="term" value="C:cytoplasm"/>
    <property type="evidence" value="ECO:0007669"/>
    <property type="project" value="UniProtKB-SubCell"/>
</dbReference>
<dbReference type="KEGG" id="amur:ADH66_14475"/>